<evidence type="ECO:0000313" key="3">
    <source>
        <dbReference type="EMBL" id="CAE07617.1"/>
    </source>
</evidence>
<dbReference type="Pfam" id="PF05272">
    <property type="entry name" value="VapE-like_dom"/>
    <property type="match status" value="1"/>
</dbReference>
<dbReference type="STRING" id="84588.SYNW1102"/>
<dbReference type="InterPro" id="IPR007936">
    <property type="entry name" value="VapE-like_dom"/>
</dbReference>
<accession>Q7U784</accession>
<reference evidence="3 4" key="1">
    <citation type="journal article" date="2003" name="Nature">
        <title>The genome of a motile marine Synechococcus.</title>
        <authorList>
            <person name="Palenik B."/>
            <person name="Brahamsha B."/>
            <person name="Larimer F."/>
            <person name="Land M."/>
            <person name="Hauser L."/>
            <person name="Chain P."/>
            <person name="Lamerdin J."/>
            <person name="Regala W."/>
            <person name="Allen E.A."/>
            <person name="McCarren J."/>
            <person name="Paulsen I."/>
            <person name="Dufresne A."/>
            <person name="Partensky F."/>
            <person name="Webb E."/>
            <person name="Waterbury J."/>
        </authorList>
    </citation>
    <scope>NUCLEOTIDE SEQUENCE [LARGE SCALE GENOMIC DNA]</scope>
    <source>
        <strain evidence="3 4">WH8102</strain>
    </source>
</reference>
<dbReference type="PANTHER" id="PTHR34985:SF1">
    <property type="entry name" value="SLR0554 PROTEIN"/>
    <property type="match status" value="1"/>
</dbReference>
<dbReference type="Proteomes" id="UP000001422">
    <property type="component" value="Chromosome"/>
</dbReference>
<dbReference type="KEGG" id="syw:SYNW1102"/>
<evidence type="ECO:0000256" key="1">
    <source>
        <dbReference type="SAM" id="MobiDB-lite"/>
    </source>
</evidence>
<feature type="domain" description="Virulence-associated protein E-like" evidence="2">
    <location>
        <begin position="397"/>
        <end position="606"/>
    </location>
</feature>
<dbReference type="AlphaFoldDB" id="Q7U784"/>
<dbReference type="EMBL" id="BX569692">
    <property type="protein sequence ID" value="CAE07617.1"/>
    <property type="molecule type" value="Genomic_DNA"/>
</dbReference>
<protein>
    <recommendedName>
        <fullName evidence="2">Virulence-associated protein E-like domain-containing protein</fullName>
    </recommendedName>
</protein>
<evidence type="ECO:0000259" key="2">
    <source>
        <dbReference type="Pfam" id="PF05272"/>
    </source>
</evidence>
<dbReference type="PANTHER" id="PTHR34985">
    <property type="entry name" value="SLR0554 PROTEIN"/>
    <property type="match status" value="1"/>
</dbReference>
<gene>
    <name evidence="3" type="ordered locus">SYNW1102</name>
</gene>
<feature type="region of interest" description="Disordered" evidence="1">
    <location>
        <begin position="666"/>
        <end position="688"/>
    </location>
</feature>
<dbReference type="HOGENOM" id="CLU_417917_0_0_3"/>
<keyword evidence="4" id="KW-1185">Reference proteome</keyword>
<name>Q7U784_PARMW</name>
<proteinExistence type="predicted"/>
<sequence>MSWREKLPELQGFALLPCGAGEKGKAPIDQVTGKHLNNWPDASFTPDDILAMNGKVKCVGVRPGPDSDNLLFIDIDGASALTFCQEHRCDLKDAGWIIRRTTADDRLKVAFQINDQELEEELSDIGKTVHSTGAGEQLELFWSTGQCVVLGDHKTSGGQYVWEGSPAEIDSPTEPWRELIKLLIQITRQRQSSSGQSDKGDWRDCIPCPICERTEPDCRINANGDMVLCHHGTRWSPPEISKGETVERDGVTWAMVGDGVNAIGPFSTFKIHAPITRSIPAPTQGVLSELISEITDGWTEKGRLTPANAGMLEQLLSDIPGDRIRFNLLTMEIEIDGQRLSSTEAENAYIRFQQRGYNCSKQSARDALRTSAERFSFHPVRDYLNGLEAVVPQDITRLASTFLRPADSSDAPTIYDRMVFITLIGAVARVMEPGCKFDTCTVLQGKQGIRKTSFWQALFGEYFTTFRGRLDDKDGLLVVHQSWGLELGELDNITGSYRAGQIKNFVTTQCDHFRAPYAAKSESAPRPSVFVGTCNRNDFLHDDTGERRWLIIPVELERQQKISTHQLSQIRDGIWKAALDAYRQGALTYLNDEDEQLIEELNRDFTADTLTEGAVQQFLAENSGRDYYDPQQVYLYVSDKLNVPLTDRLKKDIKVDMARTGLDMKRGPADKFGQKRPRKFFRTDLSNP</sequence>
<evidence type="ECO:0000313" key="4">
    <source>
        <dbReference type="Proteomes" id="UP000001422"/>
    </source>
</evidence>
<dbReference type="eggNOG" id="COG5545">
    <property type="taxonomic scope" value="Bacteria"/>
</dbReference>
<organism evidence="3 4">
    <name type="scientific">Parasynechococcus marenigrum (strain WH8102)</name>
    <dbReference type="NCBI Taxonomy" id="84588"/>
    <lineage>
        <taxon>Bacteria</taxon>
        <taxon>Bacillati</taxon>
        <taxon>Cyanobacteriota</taxon>
        <taxon>Cyanophyceae</taxon>
        <taxon>Synechococcales</taxon>
        <taxon>Prochlorococcaceae</taxon>
        <taxon>Parasynechococcus</taxon>
        <taxon>Parasynechococcus marenigrum</taxon>
    </lineage>
</organism>